<organism evidence="1 2">
    <name type="scientific">Streptomyces chryseus</name>
    <dbReference type="NCBI Taxonomy" id="68186"/>
    <lineage>
        <taxon>Bacteria</taxon>
        <taxon>Bacillati</taxon>
        <taxon>Actinomycetota</taxon>
        <taxon>Actinomycetes</taxon>
        <taxon>Kitasatosporales</taxon>
        <taxon>Streptomycetaceae</taxon>
        <taxon>Streptomyces</taxon>
    </lineage>
</organism>
<dbReference type="EMBL" id="BMVO01000019">
    <property type="protein sequence ID" value="GHB19041.1"/>
    <property type="molecule type" value="Genomic_DNA"/>
</dbReference>
<name>A0ABQ3DX17_9ACTN</name>
<evidence type="ECO:0000313" key="1">
    <source>
        <dbReference type="EMBL" id="GHB19041.1"/>
    </source>
</evidence>
<accession>A0ABQ3DX17</accession>
<proteinExistence type="predicted"/>
<comment type="caution">
    <text evidence="1">The sequence shown here is derived from an EMBL/GenBank/DDBJ whole genome shotgun (WGS) entry which is preliminary data.</text>
</comment>
<gene>
    <name evidence="1" type="ORF">GCM10010346_48640</name>
</gene>
<evidence type="ECO:0008006" key="3">
    <source>
        <dbReference type="Google" id="ProtNLM"/>
    </source>
</evidence>
<dbReference type="Proteomes" id="UP000599437">
    <property type="component" value="Unassembled WGS sequence"/>
</dbReference>
<dbReference type="RefSeq" id="WP_189715985.1">
    <property type="nucleotide sequence ID" value="NZ_BMVO01000019.1"/>
</dbReference>
<reference evidence="2" key="1">
    <citation type="journal article" date="2019" name="Int. J. Syst. Evol. Microbiol.">
        <title>The Global Catalogue of Microorganisms (GCM) 10K type strain sequencing project: providing services to taxonomists for standard genome sequencing and annotation.</title>
        <authorList>
            <consortium name="The Broad Institute Genomics Platform"/>
            <consortium name="The Broad Institute Genome Sequencing Center for Infectious Disease"/>
            <person name="Wu L."/>
            <person name="Ma J."/>
        </authorList>
    </citation>
    <scope>NUCLEOTIDE SEQUENCE [LARGE SCALE GENOMIC DNA]</scope>
    <source>
        <strain evidence="2">JCM 4737</strain>
    </source>
</reference>
<protein>
    <recommendedName>
        <fullName evidence="3">Regulatory protein</fullName>
    </recommendedName>
</protein>
<evidence type="ECO:0000313" key="2">
    <source>
        <dbReference type="Proteomes" id="UP000599437"/>
    </source>
</evidence>
<sequence length="66" mass="7591">MHPDTHLRLHHQRAGELHAQAAEYARASRPESRRALRTLRTRLGWTMVELGLRLAQHPPARPARIA</sequence>
<keyword evidence="2" id="KW-1185">Reference proteome</keyword>